<dbReference type="Pfam" id="PF14372">
    <property type="entry name" value="hAT-like_RNase-H"/>
    <property type="match status" value="1"/>
</dbReference>
<dbReference type="GO" id="GO:0003677">
    <property type="term" value="F:DNA binding"/>
    <property type="evidence" value="ECO:0007669"/>
    <property type="project" value="InterPro"/>
</dbReference>
<dbReference type="InterPro" id="IPR012337">
    <property type="entry name" value="RNaseH-like_sf"/>
</dbReference>
<reference evidence="2" key="1">
    <citation type="submission" date="2021-06" db="EMBL/GenBank/DDBJ databases">
        <authorList>
            <person name="Kallberg Y."/>
            <person name="Tangrot J."/>
            <person name="Rosling A."/>
        </authorList>
    </citation>
    <scope>NUCLEOTIDE SEQUENCE</scope>
    <source>
        <strain evidence="2">FL130A</strain>
    </source>
</reference>
<dbReference type="OrthoDB" id="2439529at2759"/>
<comment type="caution">
    <text evidence="2">The sequence shown here is derived from an EMBL/GenBank/DDBJ whole genome shotgun (WGS) entry which is preliminary data.</text>
</comment>
<dbReference type="Proteomes" id="UP000789508">
    <property type="component" value="Unassembled WGS sequence"/>
</dbReference>
<feature type="domain" description="hAT-like transposase RNase-H fold" evidence="1">
    <location>
        <begin position="34"/>
        <end position="105"/>
    </location>
</feature>
<dbReference type="AlphaFoldDB" id="A0A9N9NRW6"/>
<name>A0A9N9NRW6_9GLOM</name>
<dbReference type="InterPro" id="IPR025525">
    <property type="entry name" value="hAT-like_transposase_RNase-H"/>
</dbReference>
<feature type="non-terminal residue" evidence="2">
    <location>
        <position position="138"/>
    </location>
</feature>
<dbReference type="SUPFAM" id="SSF53098">
    <property type="entry name" value="Ribonuclease H-like"/>
    <property type="match status" value="1"/>
</dbReference>
<keyword evidence="3" id="KW-1185">Reference proteome</keyword>
<dbReference type="EMBL" id="CAJVPS010048751">
    <property type="protein sequence ID" value="CAG8765117.1"/>
    <property type="molecule type" value="Genomic_DNA"/>
</dbReference>
<feature type="non-terminal residue" evidence="2">
    <location>
        <position position="1"/>
    </location>
</feature>
<evidence type="ECO:0000313" key="3">
    <source>
        <dbReference type="Proteomes" id="UP000789508"/>
    </source>
</evidence>
<protein>
    <submittedName>
        <fullName evidence="2">8930_t:CDS:1</fullName>
    </submittedName>
</protein>
<evidence type="ECO:0000313" key="2">
    <source>
        <dbReference type="EMBL" id="CAG8765117.1"/>
    </source>
</evidence>
<evidence type="ECO:0000259" key="1">
    <source>
        <dbReference type="Pfam" id="PF14372"/>
    </source>
</evidence>
<accession>A0A9N9NRW6</accession>
<sequence length="138" mass="16007">LNEKMLSDEEWIGLKELCQLLRPFARALTFVGGDQYPTLSMMYPTVRHLFKNLNEMENKLTNIDVIEVYESLRESMVSRWSDSEMIGWLASFLDPRFKTLSAALSTMQQEVLQELRENIEISYHTNNLPTTNSAPDTE</sequence>
<organism evidence="2 3">
    <name type="scientific">Ambispora leptoticha</name>
    <dbReference type="NCBI Taxonomy" id="144679"/>
    <lineage>
        <taxon>Eukaryota</taxon>
        <taxon>Fungi</taxon>
        <taxon>Fungi incertae sedis</taxon>
        <taxon>Mucoromycota</taxon>
        <taxon>Glomeromycotina</taxon>
        <taxon>Glomeromycetes</taxon>
        <taxon>Archaeosporales</taxon>
        <taxon>Ambisporaceae</taxon>
        <taxon>Ambispora</taxon>
    </lineage>
</organism>
<proteinExistence type="predicted"/>
<gene>
    <name evidence="2" type="ORF">ALEPTO_LOCUS13832</name>
</gene>